<feature type="region of interest" description="Disordered" evidence="1">
    <location>
        <begin position="58"/>
        <end position="79"/>
    </location>
</feature>
<evidence type="ECO:0000256" key="1">
    <source>
        <dbReference type="SAM" id="MobiDB-lite"/>
    </source>
</evidence>
<protein>
    <submittedName>
        <fullName evidence="3">Uncharacterized protein</fullName>
    </submittedName>
</protein>
<feature type="non-terminal residue" evidence="3">
    <location>
        <position position="358"/>
    </location>
</feature>
<evidence type="ECO:0000256" key="2">
    <source>
        <dbReference type="SAM" id="Phobius"/>
    </source>
</evidence>
<feature type="region of interest" description="Disordered" evidence="1">
    <location>
        <begin position="187"/>
        <end position="208"/>
    </location>
</feature>
<keyword evidence="4" id="KW-1185">Reference proteome</keyword>
<reference evidence="3 4" key="1">
    <citation type="journal article" date="2021" name="Sci. Rep.">
        <title>Genome sequencing of the multicellular alga Astrephomene provides insights into convergent evolution of germ-soma differentiation.</title>
        <authorList>
            <person name="Yamashita S."/>
            <person name="Yamamoto K."/>
            <person name="Matsuzaki R."/>
            <person name="Suzuki S."/>
            <person name="Yamaguchi H."/>
            <person name="Hirooka S."/>
            <person name="Minakuchi Y."/>
            <person name="Miyagishima S."/>
            <person name="Kawachi M."/>
            <person name="Toyoda A."/>
            <person name="Nozaki H."/>
        </authorList>
    </citation>
    <scope>NUCLEOTIDE SEQUENCE [LARGE SCALE GENOMIC DNA]</scope>
    <source>
        <strain evidence="3 4">NIES-4017</strain>
    </source>
</reference>
<sequence>MPRNVKLRSARGLRMPGLNVATGLVAAAATVGALLVASKWFLRNTSIRPKPVVIAGGQQHQAPVDGPATDAPPDGGPVSQEARQLAALYGKMADDFAAQDLNHAAIEPLKSWFHGLESPSDTPWPKKYTELDPPLQFGAIRLLVVPLDDSPAVLRIAAAVTADVMRRLPQGTKVFANARGNYHCTVFHTSQPTDPRPDPTRPDGGTDLSLAPHLRRLPTAAEWERELEAVRRLVAETPVPVLRLERVVQASSGVLLLTWTEVGEGAAISGLRHRLRETFPGASTKQATIIHSSLLRIVSSEPLGRAAVEEVSAACQRWTERLRGTLYRPKTLWFIRETEFSTVVGDREVLTLADASAP</sequence>
<dbReference type="PANTHER" id="PTHR37204">
    <property type="entry name" value="TRANSMEMBRANE PROTEIN"/>
    <property type="match status" value="1"/>
</dbReference>
<evidence type="ECO:0000313" key="4">
    <source>
        <dbReference type="Proteomes" id="UP001054857"/>
    </source>
</evidence>
<feature type="transmembrane region" description="Helical" evidence="2">
    <location>
        <begin position="20"/>
        <end position="42"/>
    </location>
</feature>
<dbReference type="AlphaFoldDB" id="A0AAD3DWQ0"/>
<evidence type="ECO:0000313" key="3">
    <source>
        <dbReference type="EMBL" id="GFR49436.1"/>
    </source>
</evidence>
<accession>A0AAD3DWQ0</accession>
<organism evidence="3 4">
    <name type="scientific">Astrephomene gubernaculifera</name>
    <dbReference type="NCBI Taxonomy" id="47775"/>
    <lineage>
        <taxon>Eukaryota</taxon>
        <taxon>Viridiplantae</taxon>
        <taxon>Chlorophyta</taxon>
        <taxon>core chlorophytes</taxon>
        <taxon>Chlorophyceae</taxon>
        <taxon>CS clade</taxon>
        <taxon>Chlamydomonadales</taxon>
        <taxon>Astrephomenaceae</taxon>
        <taxon>Astrephomene</taxon>
    </lineage>
</organism>
<dbReference type="EMBL" id="BMAR01000030">
    <property type="protein sequence ID" value="GFR49436.1"/>
    <property type="molecule type" value="Genomic_DNA"/>
</dbReference>
<keyword evidence="2" id="KW-0812">Transmembrane</keyword>
<keyword evidence="2" id="KW-1133">Transmembrane helix</keyword>
<proteinExistence type="predicted"/>
<feature type="compositionally biased region" description="Low complexity" evidence="1">
    <location>
        <begin position="62"/>
        <end position="78"/>
    </location>
</feature>
<comment type="caution">
    <text evidence="3">The sequence shown here is derived from an EMBL/GenBank/DDBJ whole genome shotgun (WGS) entry which is preliminary data.</text>
</comment>
<dbReference type="PANTHER" id="PTHR37204:SF1">
    <property type="entry name" value="TRANSMEMBRANE PROTEIN"/>
    <property type="match status" value="1"/>
</dbReference>
<keyword evidence="2" id="KW-0472">Membrane</keyword>
<dbReference type="Proteomes" id="UP001054857">
    <property type="component" value="Unassembled WGS sequence"/>
</dbReference>
<name>A0AAD3DWQ0_9CHLO</name>
<gene>
    <name evidence="3" type="ORF">Agub_g11494</name>
</gene>